<dbReference type="InterPro" id="IPR011486">
    <property type="entry name" value="BBP2"/>
</dbReference>
<keyword evidence="3" id="KW-1185">Reference proteome</keyword>
<reference evidence="2 3" key="1">
    <citation type="submission" date="2019-05" db="EMBL/GenBank/DDBJ databases">
        <title>Dyadobacter AR-3-8 sp. nov., isolated from arctic soil.</title>
        <authorList>
            <person name="Chaudhary D.K."/>
        </authorList>
    </citation>
    <scope>NUCLEOTIDE SEQUENCE [LARGE SCALE GENOMIC DNA]</scope>
    <source>
        <strain evidence="2 3">AR-3-8</strain>
    </source>
</reference>
<dbReference type="OrthoDB" id="103154at2"/>
<comment type="caution">
    <text evidence="2">The sequence shown here is derived from an EMBL/GenBank/DDBJ whole genome shotgun (WGS) entry which is preliminary data.</text>
</comment>
<feature type="signal peptide" evidence="1">
    <location>
        <begin position="1"/>
        <end position="18"/>
    </location>
</feature>
<evidence type="ECO:0000313" key="2">
    <source>
        <dbReference type="EMBL" id="TKT84431.1"/>
    </source>
</evidence>
<dbReference type="Pfam" id="PF07642">
    <property type="entry name" value="BBP2"/>
    <property type="match status" value="1"/>
</dbReference>
<dbReference type="RefSeq" id="WP_137344657.1">
    <property type="nucleotide sequence ID" value="NZ_SZVO01000045.1"/>
</dbReference>
<keyword evidence="1" id="KW-0732">Signal</keyword>
<organism evidence="2 3">
    <name type="scientific">Dyadobacter frigoris</name>
    <dbReference type="NCBI Taxonomy" id="2576211"/>
    <lineage>
        <taxon>Bacteria</taxon>
        <taxon>Pseudomonadati</taxon>
        <taxon>Bacteroidota</taxon>
        <taxon>Cytophagia</taxon>
        <taxon>Cytophagales</taxon>
        <taxon>Spirosomataceae</taxon>
        <taxon>Dyadobacter</taxon>
    </lineage>
</organism>
<proteinExistence type="predicted"/>
<dbReference type="Proteomes" id="UP000304900">
    <property type="component" value="Unassembled WGS sequence"/>
</dbReference>
<dbReference type="SUPFAM" id="SSF56935">
    <property type="entry name" value="Porins"/>
    <property type="match status" value="1"/>
</dbReference>
<dbReference type="EMBL" id="SZVO01000045">
    <property type="protein sequence ID" value="TKT84431.1"/>
    <property type="molecule type" value="Genomic_DNA"/>
</dbReference>
<dbReference type="AlphaFoldDB" id="A0A4U6CM98"/>
<evidence type="ECO:0000256" key="1">
    <source>
        <dbReference type="SAM" id="SignalP"/>
    </source>
</evidence>
<gene>
    <name evidence="2" type="ORF">FDK13_35045</name>
</gene>
<accession>A0A4U6CM98</accession>
<evidence type="ECO:0000313" key="3">
    <source>
        <dbReference type="Proteomes" id="UP000304900"/>
    </source>
</evidence>
<name>A0A4U6CM98_9BACT</name>
<protein>
    <submittedName>
        <fullName evidence="2">Porin</fullName>
    </submittedName>
</protein>
<feature type="chain" id="PRO_5020494806" evidence="1">
    <location>
        <begin position="19"/>
        <end position="363"/>
    </location>
</feature>
<sequence>MNKLFLIAAGIFSIPVIAQDTISIEKAKPNPLTFSGYVEAFYSYDFNKPANHERPGFLYNYNKHNEVNLNLGLFKVNYNTENVRANLAVMAGTYPQYNLAAEQGLLKNIYEANVGIKISKKNNLWIDAGIMPSHIGFESAIGKDNWNLTRSILAENSPYYEAGVKIGFTSKDEKLYAAAMYLNGWQRIQKIPGNQTPAFGTQLTYKPSSNATLNWSTYIGNEQPDSTKQWRYFNNIYGQFQFTDKFGLTAGFDIGVQQKSKGSSSYNVWYTPVLIARYMPNEKVRIAARGEYYADEKGVIISTGTPNGFKTFGYSANFDYLPAQNVMFRLEARAFNSKDDIFSKDAGTSNQNYFVTTSVALSF</sequence>